<gene>
    <name evidence="1" type="ORF">Sradi_1259100</name>
</gene>
<dbReference type="AlphaFoldDB" id="A0AAW2UR06"/>
<reference evidence="1" key="2">
    <citation type="journal article" date="2024" name="Plant">
        <title>Genomic evolution and insights into agronomic trait innovations of Sesamum species.</title>
        <authorList>
            <person name="Miao H."/>
            <person name="Wang L."/>
            <person name="Qu L."/>
            <person name="Liu H."/>
            <person name="Sun Y."/>
            <person name="Le M."/>
            <person name="Wang Q."/>
            <person name="Wei S."/>
            <person name="Zheng Y."/>
            <person name="Lin W."/>
            <person name="Duan Y."/>
            <person name="Cao H."/>
            <person name="Xiong S."/>
            <person name="Wang X."/>
            <person name="Wei L."/>
            <person name="Li C."/>
            <person name="Ma Q."/>
            <person name="Ju M."/>
            <person name="Zhao R."/>
            <person name="Li G."/>
            <person name="Mu C."/>
            <person name="Tian Q."/>
            <person name="Mei H."/>
            <person name="Zhang T."/>
            <person name="Gao T."/>
            <person name="Zhang H."/>
        </authorList>
    </citation>
    <scope>NUCLEOTIDE SEQUENCE</scope>
    <source>
        <strain evidence="1">G02</strain>
    </source>
</reference>
<dbReference type="PANTHER" id="PTHR47361">
    <property type="entry name" value="RING/U-BOX SUPERFAMILY PROTEIN"/>
    <property type="match status" value="1"/>
</dbReference>
<comment type="caution">
    <text evidence="1">The sequence shown here is derived from an EMBL/GenBank/DDBJ whole genome shotgun (WGS) entry which is preliminary data.</text>
</comment>
<evidence type="ECO:0000313" key="1">
    <source>
        <dbReference type="EMBL" id="KAL0418456.1"/>
    </source>
</evidence>
<name>A0AAW2UR06_SESRA</name>
<proteinExistence type="predicted"/>
<organism evidence="1">
    <name type="scientific">Sesamum radiatum</name>
    <name type="common">Black benniseed</name>
    <dbReference type="NCBI Taxonomy" id="300843"/>
    <lineage>
        <taxon>Eukaryota</taxon>
        <taxon>Viridiplantae</taxon>
        <taxon>Streptophyta</taxon>
        <taxon>Embryophyta</taxon>
        <taxon>Tracheophyta</taxon>
        <taxon>Spermatophyta</taxon>
        <taxon>Magnoliopsida</taxon>
        <taxon>eudicotyledons</taxon>
        <taxon>Gunneridae</taxon>
        <taxon>Pentapetalae</taxon>
        <taxon>asterids</taxon>
        <taxon>lamiids</taxon>
        <taxon>Lamiales</taxon>
        <taxon>Pedaliaceae</taxon>
        <taxon>Sesamum</taxon>
    </lineage>
</organism>
<protein>
    <submittedName>
        <fullName evidence="1">Uncharacterized protein</fullName>
    </submittedName>
</protein>
<dbReference type="PANTHER" id="PTHR47361:SF4">
    <property type="entry name" value="RING_U-BOX SUPERFAMILY PROTEIN"/>
    <property type="match status" value="1"/>
</dbReference>
<dbReference type="EMBL" id="JACGWJ010000005">
    <property type="protein sequence ID" value="KAL0418456.1"/>
    <property type="molecule type" value="Genomic_DNA"/>
</dbReference>
<reference evidence="1" key="1">
    <citation type="submission" date="2020-06" db="EMBL/GenBank/DDBJ databases">
        <authorList>
            <person name="Li T."/>
            <person name="Hu X."/>
            <person name="Zhang T."/>
            <person name="Song X."/>
            <person name="Zhang H."/>
            <person name="Dai N."/>
            <person name="Sheng W."/>
            <person name="Hou X."/>
            <person name="Wei L."/>
        </authorList>
    </citation>
    <scope>NUCLEOTIDE SEQUENCE</scope>
    <source>
        <strain evidence="1">G02</strain>
        <tissue evidence="1">Leaf</tissue>
    </source>
</reference>
<accession>A0AAW2UR06</accession>
<sequence length="111" mass="12439">MSAAVVILDQELVEGVQDLQVQDQKQINLGCGTSSTNSIHGNCAICFNSIELEETATVKGCEHAYWFVVNLYLFTYEVTALNAWHSESNEERNDYRDLCFTPGKSADWKNA</sequence>